<sequence>MSIMVLVSVVHQRRDVMLISYRTEIGVEFRVVLLLHILFQVLPKLCFPSSSQPFSVVAFVVVLGTSVFKVVWWWCRLQHPPFTVIGWRSCLRHPVFTVIGWCSPLGHPLFKGYNDNSGK</sequence>
<feature type="transmembrane region" description="Helical" evidence="1">
    <location>
        <begin position="21"/>
        <end position="42"/>
    </location>
</feature>
<dbReference type="AlphaFoldDB" id="A0AAN9RNW2"/>
<reference evidence="2 3" key="1">
    <citation type="submission" date="2024-01" db="EMBL/GenBank/DDBJ databases">
        <title>The genomes of 5 underutilized Papilionoideae crops provide insights into root nodulation and disease resistanc.</title>
        <authorList>
            <person name="Jiang F."/>
        </authorList>
    </citation>
    <scope>NUCLEOTIDE SEQUENCE [LARGE SCALE GENOMIC DNA]</scope>
    <source>
        <strain evidence="2">JINMINGXINNONG_FW02</strain>
        <tissue evidence="2">Leaves</tissue>
    </source>
</reference>
<keyword evidence="1" id="KW-0472">Membrane</keyword>
<dbReference type="EMBL" id="JAYMYR010000003">
    <property type="protein sequence ID" value="KAK7373068.1"/>
    <property type="molecule type" value="Genomic_DNA"/>
</dbReference>
<name>A0AAN9RNW2_PHACN</name>
<comment type="caution">
    <text evidence="2">The sequence shown here is derived from an EMBL/GenBank/DDBJ whole genome shotgun (WGS) entry which is preliminary data.</text>
</comment>
<keyword evidence="1" id="KW-1133">Transmembrane helix</keyword>
<gene>
    <name evidence="2" type="ORF">VNO80_06464</name>
</gene>
<evidence type="ECO:0000256" key="1">
    <source>
        <dbReference type="SAM" id="Phobius"/>
    </source>
</evidence>
<feature type="transmembrane region" description="Helical" evidence="1">
    <location>
        <begin position="54"/>
        <end position="75"/>
    </location>
</feature>
<evidence type="ECO:0000313" key="3">
    <source>
        <dbReference type="Proteomes" id="UP001374584"/>
    </source>
</evidence>
<keyword evidence="3" id="KW-1185">Reference proteome</keyword>
<protein>
    <submittedName>
        <fullName evidence="2">Uncharacterized protein</fullName>
    </submittedName>
</protein>
<dbReference type="Proteomes" id="UP001374584">
    <property type="component" value="Unassembled WGS sequence"/>
</dbReference>
<accession>A0AAN9RNW2</accession>
<evidence type="ECO:0000313" key="2">
    <source>
        <dbReference type="EMBL" id="KAK7373068.1"/>
    </source>
</evidence>
<organism evidence="2 3">
    <name type="scientific">Phaseolus coccineus</name>
    <name type="common">Scarlet runner bean</name>
    <name type="synonym">Phaseolus multiflorus</name>
    <dbReference type="NCBI Taxonomy" id="3886"/>
    <lineage>
        <taxon>Eukaryota</taxon>
        <taxon>Viridiplantae</taxon>
        <taxon>Streptophyta</taxon>
        <taxon>Embryophyta</taxon>
        <taxon>Tracheophyta</taxon>
        <taxon>Spermatophyta</taxon>
        <taxon>Magnoliopsida</taxon>
        <taxon>eudicotyledons</taxon>
        <taxon>Gunneridae</taxon>
        <taxon>Pentapetalae</taxon>
        <taxon>rosids</taxon>
        <taxon>fabids</taxon>
        <taxon>Fabales</taxon>
        <taxon>Fabaceae</taxon>
        <taxon>Papilionoideae</taxon>
        <taxon>50 kb inversion clade</taxon>
        <taxon>NPAAA clade</taxon>
        <taxon>indigoferoid/millettioid clade</taxon>
        <taxon>Phaseoleae</taxon>
        <taxon>Phaseolus</taxon>
    </lineage>
</organism>
<proteinExistence type="predicted"/>
<keyword evidence="1" id="KW-0812">Transmembrane</keyword>